<keyword evidence="2" id="KW-1185">Reference proteome</keyword>
<accession>A0A501WHV8</accession>
<dbReference type="RefSeq" id="WP_140455082.1">
    <property type="nucleotide sequence ID" value="NZ_VFRP01000017.1"/>
</dbReference>
<evidence type="ECO:0000313" key="2">
    <source>
        <dbReference type="Proteomes" id="UP000319255"/>
    </source>
</evidence>
<dbReference type="OrthoDB" id="8089803at2"/>
<protein>
    <submittedName>
        <fullName evidence="1">Uncharacterized protein</fullName>
    </submittedName>
</protein>
<evidence type="ECO:0000313" key="1">
    <source>
        <dbReference type="EMBL" id="TPE49109.1"/>
    </source>
</evidence>
<dbReference type="EMBL" id="VFRP01000017">
    <property type="protein sequence ID" value="TPE49109.1"/>
    <property type="molecule type" value="Genomic_DNA"/>
</dbReference>
<comment type="caution">
    <text evidence="1">The sequence shown here is derived from an EMBL/GenBank/DDBJ whole genome shotgun (WGS) entry which is preliminary data.</text>
</comment>
<dbReference type="AlphaFoldDB" id="A0A501WHV8"/>
<sequence>MRPAPVLPDIVRQHAEMAAFLWISYDHHLQHPDENPEMDEERVARLIERLEAHLDGLRIAGTDGLEIAKDRYAECCEVGELFVLRMLLYDQSIPVRALNSERVRAYLLAQAGLPIDELS</sequence>
<organism evidence="1 2">
    <name type="scientific">Amaricoccus solimangrovi</name>
    <dbReference type="NCBI Taxonomy" id="2589815"/>
    <lineage>
        <taxon>Bacteria</taxon>
        <taxon>Pseudomonadati</taxon>
        <taxon>Pseudomonadota</taxon>
        <taxon>Alphaproteobacteria</taxon>
        <taxon>Rhodobacterales</taxon>
        <taxon>Paracoccaceae</taxon>
        <taxon>Amaricoccus</taxon>
    </lineage>
</organism>
<reference evidence="1 2" key="1">
    <citation type="submission" date="2019-06" db="EMBL/GenBank/DDBJ databases">
        <title>A novel bacterium of genus Amaricoccus, isolated from marine sediment.</title>
        <authorList>
            <person name="Huang H."/>
            <person name="Mo K."/>
            <person name="Hu Y."/>
        </authorList>
    </citation>
    <scope>NUCLEOTIDE SEQUENCE [LARGE SCALE GENOMIC DNA]</scope>
    <source>
        <strain evidence="1 2">HB172011</strain>
    </source>
</reference>
<name>A0A501WHV8_9RHOB</name>
<dbReference type="Proteomes" id="UP000319255">
    <property type="component" value="Unassembled WGS sequence"/>
</dbReference>
<gene>
    <name evidence="1" type="ORF">FJM51_15660</name>
</gene>
<proteinExistence type="predicted"/>